<dbReference type="PANTHER" id="PTHR34379">
    <property type="entry name" value="OS07G0553800 PROTEIN"/>
    <property type="match status" value="1"/>
</dbReference>
<accession>A0A6P6V9Y5</accession>
<dbReference type="OrthoDB" id="1886721at2759"/>
<keyword evidence="2" id="KW-0812">Transmembrane</keyword>
<keyword evidence="3" id="KW-1185">Reference proteome</keyword>
<evidence type="ECO:0000256" key="1">
    <source>
        <dbReference type="SAM" id="MobiDB-lite"/>
    </source>
</evidence>
<sequence>MAQIPDSSCKKENHQPKRTSSCFLGCFGSSIPPHKVKEKSKKSSTSPTTTTRTTVSWFSWSKKSPKRTVPVDAATSEKLHQRKDGFLMAKSIKKVLAKPPNLPADGAVAGQAPGGPIGDVIVQGKKFAKSKYENAQKIILENSKSLNRLESIVEETTYKKGSSKKHSSSHRSPEDKQAASQRAVAVISHSTSMPPPSIQKKPAVGNGGEQSFLVKKDKSQGENDKQGGKFDRFVGMSIILVTLTIMVVWGKLCAILFTSAWLYCFPLIKAQKVEPKVTTRNGSKSFDLDINSEEYKKKVVLEGLLERNRRNNA</sequence>
<feature type="transmembrane region" description="Helical" evidence="2">
    <location>
        <begin position="233"/>
        <end position="263"/>
    </location>
</feature>
<dbReference type="GeneID" id="113718809"/>
<keyword evidence="2" id="KW-1133">Transmembrane helix</keyword>
<gene>
    <name evidence="4" type="primary">LOC113718809</name>
</gene>
<evidence type="ECO:0000313" key="4">
    <source>
        <dbReference type="RefSeq" id="XP_027099526.1"/>
    </source>
</evidence>
<dbReference type="RefSeq" id="XP_027099526.1">
    <property type="nucleotide sequence ID" value="XM_027243725.2"/>
</dbReference>
<dbReference type="InterPro" id="IPR040411">
    <property type="entry name" value="At5g23160-like"/>
</dbReference>
<evidence type="ECO:0000256" key="2">
    <source>
        <dbReference type="SAM" id="Phobius"/>
    </source>
</evidence>
<keyword evidence="2" id="KW-0472">Membrane</keyword>
<dbReference type="Proteomes" id="UP001652660">
    <property type="component" value="Chromosome 11e"/>
</dbReference>
<dbReference type="PANTHER" id="PTHR34379:SF3">
    <property type="entry name" value="PROTEIN, PUTATIVE-RELATED"/>
    <property type="match status" value="1"/>
</dbReference>
<reference evidence="4" key="2">
    <citation type="submission" date="2025-08" db="UniProtKB">
        <authorList>
            <consortium name="RefSeq"/>
        </authorList>
    </citation>
    <scope>IDENTIFICATION</scope>
    <source>
        <tissue evidence="4">Leaves</tissue>
    </source>
</reference>
<dbReference type="AlphaFoldDB" id="A0A6P6V9Y5"/>
<name>A0A6P6V9Y5_COFAR</name>
<reference evidence="3" key="1">
    <citation type="journal article" date="2025" name="Foods">
        <title>Unveiling the Microbial Signatures of Arabica Coffee Cherries: Insights into Ripeness Specific Diversity, Functional Traits, and Implications for Quality and Safety.</title>
        <authorList>
            <consortium name="RefSeq"/>
            <person name="Tenea G.N."/>
            <person name="Cifuentes V."/>
            <person name="Reyes P."/>
            <person name="Cevallos-Vallejos M."/>
        </authorList>
    </citation>
    <scope>NUCLEOTIDE SEQUENCE [LARGE SCALE GENOMIC DNA]</scope>
</reference>
<feature type="region of interest" description="Disordered" evidence="1">
    <location>
        <begin position="156"/>
        <end position="209"/>
    </location>
</feature>
<protein>
    <submittedName>
        <fullName evidence="4">Uncharacterized protein</fullName>
    </submittedName>
</protein>
<organism evidence="3 4">
    <name type="scientific">Coffea arabica</name>
    <name type="common">Arabian coffee</name>
    <dbReference type="NCBI Taxonomy" id="13443"/>
    <lineage>
        <taxon>Eukaryota</taxon>
        <taxon>Viridiplantae</taxon>
        <taxon>Streptophyta</taxon>
        <taxon>Embryophyta</taxon>
        <taxon>Tracheophyta</taxon>
        <taxon>Spermatophyta</taxon>
        <taxon>Magnoliopsida</taxon>
        <taxon>eudicotyledons</taxon>
        <taxon>Gunneridae</taxon>
        <taxon>Pentapetalae</taxon>
        <taxon>asterids</taxon>
        <taxon>lamiids</taxon>
        <taxon>Gentianales</taxon>
        <taxon>Rubiaceae</taxon>
        <taxon>Ixoroideae</taxon>
        <taxon>Gardenieae complex</taxon>
        <taxon>Bertiereae - Coffeeae clade</taxon>
        <taxon>Coffeeae</taxon>
        <taxon>Coffea</taxon>
    </lineage>
</organism>
<feature type="compositionally biased region" description="Low complexity" evidence="1">
    <location>
        <begin position="43"/>
        <end position="54"/>
    </location>
</feature>
<proteinExistence type="predicted"/>
<evidence type="ECO:0000313" key="3">
    <source>
        <dbReference type="Proteomes" id="UP001652660"/>
    </source>
</evidence>
<feature type="region of interest" description="Disordered" evidence="1">
    <location>
        <begin position="1"/>
        <end position="54"/>
    </location>
</feature>